<feature type="domain" description="Ferric siderophore reductase C-terminal" evidence="1">
    <location>
        <begin position="212"/>
        <end position="235"/>
    </location>
</feature>
<dbReference type="InterPro" id="IPR024726">
    <property type="entry name" value="FhuF_C"/>
</dbReference>
<gene>
    <name evidence="2" type="ORF">ACFPFX_17775</name>
</gene>
<sequence>MTFTPTPGAVICEITALGPFFALHTHAPDARPAEPWVPMSRRLIEDRVSAVRGRLAAAGGQPLDAVEVRVAASVTHLGLAARLLSPALAAFVLHGRLLTFGLPDVHWQPVLGGPIPLSVPGTAVSAGSVPPEELTTFLDRPLGELAAAIRPFSLSPHILQGNIASALNGAATMIAAARPELAERTRTAVALLLDSPPLRGSATTAANGAFRRRSCCLIYRAAPGHKGSLCGDCVLHRDAGSARSR</sequence>
<organism evidence="2 3">
    <name type="scientific">Streptomyces mauvecolor</name>
    <dbReference type="NCBI Taxonomy" id="58345"/>
    <lineage>
        <taxon>Bacteria</taxon>
        <taxon>Bacillati</taxon>
        <taxon>Actinomycetota</taxon>
        <taxon>Actinomycetes</taxon>
        <taxon>Kitasatosporales</taxon>
        <taxon>Streptomycetaceae</taxon>
        <taxon>Streptomyces</taxon>
    </lineage>
</organism>
<comment type="caution">
    <text evidence="2">The sequence shown here is derived from an EMBL/GenBank/DDBJ whole genome shotgun (WGS) entry which is preliminary data.</text>
</comment>
<protein>
    <submittedName>
        <fullName evidence="2">(2Fe-2S)-binding protein</fullName>
    </submittedName>
</protein>
<evidence type="ECO:0000313" key="3">
    <source>
        <dbReference type="Proteomes" id="UP001595834"/>
    </source>
</evidence>
<dbReference type="EMBL" id="JBHSIZ010000018">
    <property type="protein sequence ID" value="MFC4958135.1"/>
    <property type="molecule type" value="Genomic_DNA"/>
</dbReference>
<reference evidence="3" key="1">
    <citation type="journal article" date="2019" name="Int. J. Syst. Evol. Microbiol.">
        <title>The Global Catalogue of Microorganisms (GCM) 10K type strain sequencing project: providing services to taxonomists for standard genome sequencing and annotation.</title>
        <authorList>
            <consortium name="The Broad Institute Genomics Platform"/>
            <consortium name="The Broad Institute Genome Sequencing Center for Infectious Disease"/>
            <person name="Wu L."/>
            <person name="Ma J."/>
        </authorList>
    </citation>
    <scope>NUCLEOTIDE SEQUENCE [LARGE SCALE GENOMIC DNA]</scope>
    <source>
        <strain evidence="3">CCM 7224</strain>
    </source>
</reference>
<dbReference type="RefSeq" id="WP_344371358.1">
    <property type="nucleotide sequence ID" value="NZ_BAAASQ010000004.1"/>
</dbReference>
<dbReference type="Proteomes" id="UP001595834">
    <property type="component" value="Unassembled WGS sequence"/>
</dbReference>
<keyword evidence="3" id="KW-1185">Reference proteome</keyword>
<dbReference type="Pfam" id="PF11575">
    <property type="entry name" value="FhuF_C"/>
    <property type="match status" value="1"/>
</dbReference>
<accession>A0ABV9ULY7</accession>
<proteinExistence type="predicted"/>
<evidence type="ECO:0000313" key="2">
    <source>
        <dbReference type="EMBL" id="MFC4958135.1"/>
    </source>
</evidence>
<name>A0ABV9ULY7_9ACTN</name>
<evidence type="ECO:0000259" key="1">
    <source>
        <dbReference type="Pfam" id="PF11575"/>
    </source>
</evidence>